<organism evidence="2 3">
    <name type="scientific">Marinobacter profundi</name>
    <dbReference type="NCBI Taxonomy" id="2666256"/>
    <lineage>
        <taxon>Bacteria</taxon>
        <taxon>Pseudomonadati</taxon>
        <taxon>Pseudomonadota</taxon>
        <taxon>Gammaproteobacteria</taxon>
        <taxon>Pseudomonadales</taxon>
        <taxon>Marinobacteraceae</taxon>
        <taxon>Marinobacter</taxon>
    </lineage>
</organism>
<dbReference type="InterPro" id="IPR041916">
    <property type="entry name" value="Anti_sigma_zinc_sf"/>
</dbReference>
<comment type="caution">
    <text evidence="2">The sequence shown here is derived from an EMBL/GenBank/DDBJ whole genome shotgun (WGS) entry which is preliminary data.</text>
</comment>
<accession>A0A2G1UJV6</accession>
<dbReference type="EMBL" id="NTFH01000009">
    <property type="protein sequence ID" value="PHQ14700.1"/>
    <property type="molecule type" value="Genomic_DNA"/>
</dbReference>
<reference evidence="2 3" key="1">
    <citation type="submission" date="2017-09" db="EMBL/GenBank/DDBJ databases">
        <title>The draft genome sequences of Marinobacter sp. PWS21.</title>
        <authorList>
            <person name="Cao J."/>
        </authorList>
    </citation>
    <scope>NUCLEOTIDE SEQUENCE [LARGE SCALE GENOMIC DNA]</scope>
    <source>
        <strain evidence="2 3">PWS21</strain>
    </source>
</reference>
<dbReference type="Proteomes" id="UP000231409">
    <property type="component" value="Unassembled WGS sequence"/>
</dbReference>
<keyword evidence="3" id="KW-1185">Reference proteome</keyword>
<feature type="domain" description="Putative zinc-finger" evidence="1">
    <location>
        <begin position="3"/>
        <end position="36"/>
    </location>
</feature>
<evidence type="ECO:0000259" key="1">
    <source>
        <dbReference type="Pfam" id="PF13490"/>
    </source>
</evidence>
<dbReference type="AlphaFoldDB" id="A0A2G1UJV6"/>
<dbReference type="InterPro" id="IPR027383">
    <property type="entry name" value="Znf_put"/>
</dbReference>
<gene>
    <name evidence="2" type="ORF">CLH61_13150</name>
</gene>
<dbReference type="Gene3D" id="1.10.10.1320">
    <property type="entry name" value="Anti-sigma factor, zinc-finger domain"/>
    <property type="match status" value="1"/>
</dbReference>
<name>A0A2G1UJV6_9GAMM</name>
<dbReference type="RefSeq" id="WP_099615202.1">
    <property type="nucleotide sequence ID" value="NZ_KZ319372.1"/>
</dbReference>
<proteinExistence type="predicted"/>
<protein>
    <submittedName>
        <fullName evidence="2">Anti-sigma factor</fullName>
    </submittedName>
</protein>
<evidence type="ECO:0000313" key="2">
    <source>
        <dbReference type="EMBL" id="PHQ14700.1"/>
    </source>
</evidence>
<dbReference type="Pfam" id="PF13490">
    <property type="entry name" value="zf-HC2"/>
    <property type="match status" value="1"/>
</dbReference>
<evidence type="ECO:0000313" key="3">
    <source>
        <dbReference type="Proteomes" id="UP000231409"/>
    </source>
</evidence>
<sequence>MTCRDCQRDLVSYILNELPAAQAKGVAAHLAGCERCLSRLASERAILDALAQHGIPDPSPDFEQRVLGAATTRHGGGGAGQGWSTPILGGAIAAALALGIALGVGLKSGSGEGEPSAMADATATSVAPVAEGSSDSVPVVVDSVRTVRLAFNSGEALTGVTLTLELPPHVELATYPGHHQLSWKVDLAAGENVLALPLRVLFPGAGELVAHLDDGRRQKTFRASIPGATAAATTEPAS</sequence>